<evidence type="ECO:0000313" key="1">
    <source>
        <dbReference type="EMBL" id="AKA25013.1"/>
    </source>
</evidence>
<dbReference type="EMBL" id="CP011110">
    <property type="protein sequence ID" value="AKA25013.1"/>
    <property type="molecule type" value="Genomic_DNA"/>
</dbReference>
<reference evidence="1 2" key="1">
    <citation type="journal article" date="2015" name="Mol. Plant Microbe Interact.">
        <title>Comparative Genomic Analysis of Pseudomonas chlororaphis PCL1606 Reveals New Insight into Antifungal Compounds Involved in Biocontrol.</title>
        <authorList>
            <person name="Calderon C.E."/>
            <person name="Ramos C."/>
            <person name="de Vicente A."/>
            <person name="Cazorla F.M."/>
        </authorList>
    </citation>
    <scope>NUCLEOTIDE SEQUENCE [LARGE SCALE GENOMIC DNA]</scope>
    <source>
        <strain evidence="1 2">PCL1606</strain>
    </source>
</reference>
<sequence>MAIPAAQGRWGCRFKALINAVGLIIHPVGSPHSGHLPLGQDASEYPTDRALAETGARLSGITHQKQRLS</sequence>
<name>A0A0D5Y0Y7_9PSED</name>
<evidence type="ECO:0000313" key="2">
    <source>
        <dbReference type="Proteomes" id="UP000032748"/>
    </source>
</evidence>
<dbReference type="AlphaFoldDB" id="A0A0D5Y0Y7"/>
<gene>
    <name evidence="1" type="ORF">PCL1606_35620</name>
</gene>
<protein>
    <submittedName>
        <fullName evidence="1">Uncharacterized protein</fullName>
    </submittedName>
</protein>
<dbReference type="KEGG" id="pcz:PCL1606_35620"/>
<proteinExistence type="predicted"/>
<organism evidence="1 2">
    <name type="scientific">Pseudomonas chlororaphis</name>
    <dbReference type="NCBI Taxonomy" id="587753"/>
    <lineage>
        <taxon>Bacteria</taxon>
        <taxon>Pseudomonadati</taxon>
        <taxon>Pseudomonadota</taxon>
        <taxon>Gammaproteobacteria</taxon>
        <taxon>Pseudomonadales</taxon>
        <taxon>Pseudomonadaceae</taxon>
        <taxon>Pseudomonas</taxon>
    </lineage>
</organism>
<accession>A0A0D5Y0Y7</accession>
<dbReference type="Proteomes" id="UP000032748">
    <property type="component" value="Chromosome"/>
</dbReference>